<dbReference type="PANTHER" id="PTHR43792">
    <property type="entry name" value="GNAT FAMILY, PUTATIVE (AFU_ORTHOLOGUE AFUA_3G00765)-RELATED-RELATED"/>
    <property type="match status" value="1"/>
</dbReference>
<evidence type="ECO:0000313" key="3">
    <source>
        <dbReference type="Proteomes" id="UP000013243"/>
    </source>
</evidence>
<evidence type="ECO:0000259" key="1">
    <source>
        <dbReference type="PROSITE" id="PS51186"/>
    </source>
</evidence>
<organism evidence="2 3">
    <name type="scientific">Tritonibacter mobilis F1926</name>
    <dbReference type="NCBI Taxonomy" id="1265309"/>
    <lineage>
        <taxon>Bacteria</taxon>
        <taxon>Pseudomonadati</taxon>
        <taxon>Pseudomonadota</taxon>
        <taxon>Alphaproteobacteria</taxon>
        <taxon>Rhodobacterales</taxon>
        <taxon>Paracoccaceae</taxon>
        <taxon>Tritonibacter</taxon>
    </lineage>
</organism>
<name>A0A1B1A977_9RHOB</name>
<feature type="domain" description="N-acetyltransferase" evidence="1">
    <location>
        <begin position="11"/>
        <end position="175"/>
    </location>
</feature>
<dbReference type="GeneID" id="28252225"/>
<geneLocation type="plasmid" evidence="2 3">
    <name>unnamed1</name>
</geneLocation>
<dbReference type="InterPro" id="IPR051531">
    <property type="entry name" value="N-acetyltransferase"/>
</dbReference>
<dbReference type="Gene3D" id="3.40.630.30">
    <property type="match status" value="1"/>
</dbReference>
<dbReference type="AlphaFoldDB" id="A0A1B1A977"/>
<dbReference type="RefSeq" id="WP_005612938.1">
    <property type="nucleotide sequence ID" value="NZ_CP015231.1"/>
</dbReference>
<dbReference type="Proteomes" id="UP000013243">
    <property type="component" value="Plasmid unnamed1"/>
</dbReference>
<gene>
    <name evidence="2" type="ORF">K529_020285</name>
</gene>
<accession>A0A1B1A977</accession>
<protein>
    <submittedName>
        <fullName evidence="2">Acetyltransferase</fullName>
    </submittedName>
</protein>
<dbReference type="OrthoDB" id="6293260at2"/>
<evidence type="ECO:0000313" key="2">
    <source>
        <dbReference type="EMBL" id="ANP43096.1"/>
    </source>
</evidence>
<dbReference type="InterPro" id="IPR016181">
    <property type="entry name" value="Acyl_CoA_acyltransferase"/>
</dbReference>
<dbReference type="GO" id="GO:0016747">
    <property type="term" value="F:acyltransferase activity, transferring groups other than amino-acyl groups"/>
    <property type="evidence" value="ECO:0007669"/>
    <property type="project" value="InterPro"/>
</dbReference>
<dbReference type="EMBL" id="CP015231">
    <property type="protein sequence ID" value="ANP43096.1"/>
    <property type="molecule type" value="Genomic_DNA"/>
</dbReference>
<dbReference type="KEGG" id="rmb:K529_020285"/>
<reference evidence="2 3" key="1">
    <citation type="journal article" date="2016" name="ISME J.">
        <title>Global occurrence and heterogeneity of the Roseobacter-clade species Ruegeria mobilis.</title>
        <authorList>
            <person name="Sonnenschein E."/>
            <person name="Gram L."/>
        </authorList>
    </citation>
    <scope>NUCLEOTIDE SEQUENCE [LARGE SCALE GENOMIC DNA]</scope>
    <source>
        <strain evidence="2 3">F1926</strain>
        <plasmid evidence="2 3">unnamed1</plasmid>
    </source>
</reference>
<dbReference type="PROSITE" id="PS51186">
    <property type="entry name" value="GNAT"/>
    <property type="match status" value="1"/>
</dbReference>
<dbReference type="InterPro" id="IPR000182">
    <property type="entry name" value="GNAT_dom"/>
</dbReference>
<dbReference type="PANTHER" id="PTHR43792:SF16">
    <property type="entry name" value="N-ACETYLTRANSFERASE DOMAIN-CONTAINING PROTEIN"/>
    <property type="match status" value="1"/>
</dbReference>
<sequence>MTLPVLETDRLILRPHELRDFDDLAQMWAEPDVVRYISGKPSTEEESLGRLMKYIGHWSMLGFGYWAVTLRETGAYAGDVGFADYRRGMTPSLESVPEAGWVLSPKVHGKGVATEAVARMHQWAQDETDWQQTCCIFDPEHKVSQKVALRLGYQPAEALGDYGGLPTLIMHRKMTR</sequence>
<keyword evidence="2" id="KW-0614">Plasmid</keyword>
<keyword evidence="2" id="KW-0808">Transferase</keyword>
<dbReference type="SUPFAM" id="SSF55729">
    <property type="entry name" value="Acyl-CoA N-acyltransferases (Nat)"/>
    <property type="match status" value="1"/>
</dbReference>
<dbReference type="Pfam" id="PF13302">
    <property type="entry name" value="Acetyltransf_3"/>
    <property type="match status" value="1"/>
</dbReference>
<proteinExistence type="predicted"/>